<gene>
    <name evidence="1" type="primary">A04p033320.1_BraROA</name>
    <name evidence="1" type="ORF">IGI04_016667</name>
</gene>
<evidence type="ECO:0000313" key="1">
    <source>
        <dbReference type="EMBL" id="KAG5402060.1"/>
    </source>
</evidence>
<comment type="caution">
    <text evidence="1">The sequence shown here is derived from an EMBL/GenBank/DDBJ whole genome shotgun (WGS) entry which is preliminary data.</text>
</comment>
<sequence length="62" mass="7224">MFSNQLKPSYKPRREKKTQTSISAYRYISGGMEVIKRLGSIQTDNTDRPIHEVKILRTKVID</sequence>
<proteinExistence type="predicted"/>
<dbReference type="EMBL" id="JADBGQ010000004">
    <property type="protein sequence ID" value="KAG5402060.1"/>
    <property type="molecule type" value="Genomic_DNA"/>
</dbReference>
<protein>
    <submittedName>
        <fullName evidence="1">Uncharacterized protein</fullName>
    </submittedName>
</protein>
<dbReference type="Proteomes" id="UP000823674">
    <property type="component" value="Chromosome A04"/>
</dbReference>
<organism evidence="1 2">
    <name type="scientific">Brassica rapa subsp. trilocularis</name>
    <dbReference type="NCBI Taxonomy" id="1813537"/>
    <lineage>
        <taxon>Eukaryota</taxon>
        <taxon>Viridiplantae</taxon>
        <taxon>Streptophyta</taxon>
        <taxon>Embryophyta</taxon>
        <taxon>Tracheophyta</taxon>
        <taxon>Spermatophyta</taxon>
        <taxon>Magnoliopsida</taxon>
        <taxon>eudicotyledons</taxon>
        <taxon>Gunneridae</taxon>
        <taxon>Pentapetalae</taxon>
        <taxon>rosids</taxon>
        <taxon>malvids</taxon>
        <taxon>Brassicales</taxon>
        <taxon>Brassicaceae</taxon>
        <taxon>Brassiceae</taxon>
        <taxon>Brassica</taxon>
    </lineage>
</organism>
<dbReference type="InterPro" id="IPR029000">
    <property type="entry name" value="Cyclophilin-like_dom_sf"/>
</dbReference>
<accession>A0ABQ7MTM0</accession>
<evidence type="ECO:0000313" key="2">
    <source>
        <dbReference type="Proteomes" id="UP000823674"/>
    </source>
</evidence>
<name>A0ABQ7MTM0_BRACM</name>
<reference evidence="1 2" key="1">
    <citation type="submission" date="2021-03" db="EMBL/GenBank/DDBJ databases">
        <authorList>
            <person name="King G.J."/>
            <person name="Bancroft I."/>
            <person name="Baten A."/>
            <person name="Bloomfield J."/>
            <person name="Borpatragohain P."/>
            <person name="He Z."/>
            <person name="Irish N."/>
            <person name="Irwin J."/>
            <person name="Liu K."/>
            <person name="Mauleon R.P."/>
            <person name="Moore J."/>
            <person name="Morris R."/>
            <person name="Ostergaard L."/>
            <person name="Wang B."/>
            <person name="Wells R."/>
        </authorList>
    </citation>
    <scope>NUCLEOTIDE SEQUENCE [LARGE SCALE GENOMIC DNA]</scope>
    <source>
        <strain evidence="1">R-o-18</strain>
        <tissue evidence="1">Leaf</tissue>
    </source>
</reference>
<dbReference type="SUPFAM" id="SSF50891">
    <property type="entry name" value="Cyclophilin-like"/>
    <property type="match status" value="1"/>
</dbReference>
<keyword evidence="2" id="KW-1185">Reference proteome</keyword>